<proteinExistence type="predicted"/>
<dbReference type="Proteomes" id="UP000255277">
    <property type="component" value="Unassembled WGS sequence"/>
</dbReference>
<reference evidence="1 2" key="1">
    <citation type="submission" date="2018-06" db="EMBL/GenBank/DDBJ databases">
        <authorList>
            <consortium name="Pathogen Informatics"/>
            <person name="Doyle S."/>
        </authorList>
    </citation>
    <scope>NUCLEOTIDE SEQUENCE [LARGE SCALE GENOMIC DNA]</scope>
    <source>
        <strain evidence="1 2">NCTC12195</strain>
    </source>
</reference>
<dbReference type="AlphaFoldDB" id="A0A380SBM5"/>
<dbReference type="EMBL" id="UHDK01000003">
    <property type="protein sequence ID" value="SUQ38643.1"/>
    <property type="molecule type" value="Genomic_DNA"/>
</dbReference>
<sequence length="64" mass="7564">MAIYHQYTPMGTPRPNHRFVEGGKTITYYPQPYVEYLDAVQAQLKRDNALDDTFFEVIKYAFRS</sequence>
<name>A0A380SBM5_STAGA</name>
<protein>
    <submittedName>
        <fullName evidence="1">Uncharacterized protein</fullName>
    </submittedName>
</protein>
<evidence type="ECO:0000313" key="2">
    <source>
        <dbReference type="Proteomes" id="UP000255277"/>
    </source>
</evidence>
<organism evidence="1 2">
    <name type="scientific">Staphylococcus gallinarum</name>
    <dbReference type="NCBI Taxonomy" id="1293"/>
    <lineage>
        <taxon>Bacteria</taxon>
        <taxon>Bacillati</taxon>
        <taxon>Bacillota</taxon>
        <taxon>Bacilli</taxon>
        <taxon>Bacillales</taxon>
        <taxon>Staphylococcaceae</taxon>
        <taxon>Staphylococcus</taxon>
    </lineage>
</organism>
<gene>
    <name evidence="1" type="ORF">NCTC12195_05020</name>
</gene>
<evidence type="ECO:0000313" key="1">
    <source>
        <dbReference type="EMBL" id="SUQ38643.1"/>
    </source>
</evidence>
<accession>A0A380SBM5</accession>